<dbReference type="AlphaFoldDB" id="A0A4Z2HCJ5"/>
<protein>
    <submittedName>
        <fullName evidence="2">Uncharacterized protein</fullName>
    </submittedName>
</protein>
<feature type="compositionally biased region" description="Pro residues" evidence="1">
    <location>
        <begin position="12"/>
        <end position="21"/>
    </location>
</feature>
<organism evidence="2 3">
    <name type="scientific">Liparis tanakae</name>
    <name type="common">Tanaka's snailfish</name>
    <dbReference type="NCBI Taxonomy" id="230148"/>
    <lineage>
        <taxon>Eukaryota</taxon>
        <taxon>Metazoa</taxon>
        <taxon>Chordata</taxon>
        <taxon>Craniata</taxon>
        <taxon>Vertebrata</taxon>
        <taxon>Euteleostomi</taxon>
        <taxon>Actinopterygii</taxon>
        <taxon>Neopterygii</taxon>
        <taxon>Teleostei</taxon>
        <taxon>Neoteleostei</taxon>
        <taxon>Acanthomorphata</taxon>
        <taxon>Eupercaria</taxon>
        <taxon>Perciformes</taxon>
        <taxon>Cottioidei</taxon>
        <taxon>Cottales</taxon>
        <taxon>Liparidae</taxon>
        <taxon>Liparis</taxon>
    </lineage>
</organism>
<keyword evidence="3" id="KW-1185">Reference proteome</keyword>
<comment type="caution">
    <text evidence="2">The sequence shown here is derived from an EMBL/GenBank/DDBJ whole genome shotgun (WGS) entry which is preliminary data.</text>
</comment>
<feature type="region of interest" description="Disordered" evidence="1">
    <location>
        <begin position="1"/>
        <end position="21"/>
    </location>
</feature>
<sequence>MEYEREGKNTPTPLPPPSPPPVLRQALRPFCPDVTWPVDALTLRYSLFQRVKRACLQRREGVPESRLRPVAPLPEAKGRLQVFAKSTWAWKCMAVGAKPSHTRGERGRAMKHMSNTSRPLCECLSALESRRQSPAAAGEVSGRTRVKDTPARRWFGPRGSGVAALSEPDKTGPCDPREFPLGDMVMSCSPCRTPSHVWTGPRPRTGTVPSPDSILVRRWLRCFLMRCLLLCTADTTQCSLSLSPPSCQLLLHG</sequence>
<evidence type="ECO:0000313" key="2">
    <source>
        <dbReference type="EMBL" id="TNN63549.1"/>
    </source>
</evidence>
<accession>A0A4Z2HCJ5</accession>
<feature type="region of interest" description="Disordered" evidence="1">
    <location>
        <begin position="134"/>
        <end position="173"/>
    </location>
</feature>
<evidence type="ECO:0000256" key="1">
    <source>
        <dbReference type="SAM" id="MobiDB-lite"/>
    </source>
</evidence>
<reference evidence="2 3" key="1">
    <citation type="submission" date="2019-03" db="EMBL/GenBank/DDBJ databases">
        <title>First draft genome of Liparis tanakae, snailfish: a comprehensive survey of snailfish specific genes.</title>
        <authorList>
            <person name="Kim W."/>
            <person name="Song I."/>
            <person name="Jeong J.-H."/>
            <person name="Kim D."/>
            <person name="Kim S."/>
            <person name="Ryu S."/>
            <person name="Song J.Y."/>
            <person name="Lee S.K."/>
        </authorList>
    </citation>
    <scope>NUCLEOTIDE SEQUENCE [LARGE SCALE GENOMIC DNA]</scope>
    <source>
        <tissue evidence="2">Muscle</tissue>
    </source>
</reference>
<gene>
    <name evidence="2" type="ORF">EYF80_026201</name>
</gene>
<evidence type="ECO:0000313" key="3">
    <source>
        <dbReference type="Proteomes" id="UP000314294"/>
    </source>
</evidence>
<dbReference type="EMBL" id="SRLO01000270">
    <property type="protein sequence ID" value="TNN63549.1"/>
    <property type="molecule type" value="Genomic_DNA"/>
</dbReference>
<name>A0A4Z2HCJ5_9TELE</name>
<proteinExistence type="predicted"/>
<dbReference type="Proteomes" id="UP000314294">
    <property type="component" value="Unassembled WGS sequence"/>
</dbReference>